<dbReference type="PROSITE" id="PS50245">
    <property type="entry name" value="CAP_GLY_2"/>
    <property type="match status" value="1"/>
</dbReference>
<dbReference type="InterPro" id="IPR027417">
    <property type="entry name" value="P-loop_NTPase"/>
</dbReference>
<evidence type="ECO:0000313" key="6">
    <source>
        <dbReference type="EMBL" id="KAJ7718875.1"/>
    </source>
</evidence>
<dbReference type="PANTHER" id="PTHR18916">
    <property type="entry name" value="DYNACTIN 1-RELATED MICROTUBULE-BINDING"/>
    <property type="match status" value="1"/>
</dbReference>
<dbReference type="Gene3D" id="3.40.50.300">
    <property type="entry name" value="P-loop containing nucleotide triphosphate hydrolases"/>
    <property type="match status" value="1"/>
</dbReference>
<dbReference type="InterPro" id="IPR003338">
    <property type="entry name" value="CDC4_N-term_subdom"/>
</dbReference>
<dbReference type="SUPFAM" id="SSF50692">
    <property type="entry name" value="ADC-like"/>
    <property type="match status" value="1"/>
</dbReference>
<evidence type="ECO:0000256" key="2">
    <source>
        <dbReference type="ARBA" id="ARBA00022490"/>
    </source>
</evidence>
<reference evidence="6" key="1">
    <citation type="submission" date="2023-03" db="EMBL/GenBank/DDBJ databases">
        <title>Massive genome expansion in bonnet fungi (Mycena s.s.) driven by repeated elements and novel gene families across ecological guilds.</title>
        <authorList>
            <consortium name="Lawrence Berkeley National Laboratory"/>
            <person name="Harder C.B."/>
            <person name="Miyauchi S."/>
            <person name="Viragh M."/>
            <person name="Kuo A."/>
            <person name="Thoen E."/>
            <person name="Andreopoulos B."/>
            <person name="Lu D."/>
            <person name="Skrede I."/>
            <person name="Drula E."/>
            <person name="Henrissat B."/>
            <person name="Morin E."/>
            <person name="Kohler A."/>
            <person name="Barry K."/>
            <person name="LaButti K."/>
            <person name="Morin E."/>
            <person name="Salamov A."/>
            <person name="Lipzen A."/>
            <person name="Mereny Z."/>
            <person name="Hegedus B."/>
            <person name="Baldrian P."/>
            <person name="Stursova M."/>
            <person name="Weitz H."/>
            <person name="Taylor A."/>
            <person name="Grigoriev I.V."/>
            <person name="Nagy L.G."/>
            <person name="Martin F."/>
            <person name="Kauserud H."/>
        </authorList>
    </citation>
    <scope>NUCLEOTIDE SEQUENCE</scope>
    <source>
        <strain evidence="6">CBHHK188m</strain>
    </source>
</reference>
<dbReference type="GO" id="GO:0051010">
    <property type="term" value="F:microtubule plus-end binding"/>
    <property type="evidence" value="ECO:0007669"/>
    <property type="project" value="TreeGrafter"/>
</dbReference>
<dbReference type="InterPro" id="IPR004201">
    <property type="entry name" value="Cdc48_dom2"/>
</dbReference>
<evidence type="ECO:0000256" key="3">
    <source>
        <dbReference type="ARBA" id="ARBA00022741"/>
    </source>
</evidence>
<dbReference type="SUPFAM" id="SSF54585">
    <property type="entry name" value="Cdc48 domain 2-like"/>
    <property type="match status" value="1"/>
</dbReference>
<dbReference type="SMART" id="SM01073">
    <property type="entry name" value="CDC48_N"/>
    <property type="match status" value="1"/>
</dbReference>
<organism evidence="6 7">
    <name type="scientific">Mycena maculata</name>
    <dbReference type="NCBI Taxonomy" id="230809"/>
    <lineage>
        <taxon>Eukaryota</taxon>
        <taxon>Fungi</taxon>
        <taxon>Dikarya</taxon>
        <taxon>Basidiomycota</taxon>
        <taxon>Agaricomycotina</taxon>
        <taxon>Agaricomycetes</taxon>
        <taxon>Agaricomycetidae</taxon>
        <taxon>Agaricales</taxon>
        <taxon>Marasmiineae</taxon>
        <taxon>Mycenaceae</taxon>
        <taxon>Mycena</taxon>
    </lineage>
</organism>
<sequence>MGQLTDVTQVEKFELSDTAYAERTDTVLAYKQQNKVGWFTPKDGTSSEPPVKVKISAGVRCEVESTEPRLSKRRTVCFIGTTSFRTSEGVWVGIKYDEPMGKNDGSVKGPGEGYFSCRPNYGAFVRPEKVKVRGFPVEEIDLDEEIGAPPQPGLNNISTAILTPKKSPNRLFVDEAATDDNSGMYTSRLSNPATMELLGIFCADTTIVRGKKRRDTVLICLSSDDVEEGCVQVNKVAHNNLRVKLSDLVGVHPCLDIEYGKHVHILPFDDSIEGLSGSIFDVYLKPYFLEAYRPVPKGDTFLVCRGVWTVELKVIKTNPSEFCIVAQDTVIRTGKYPSIVLDISTLTPEPPCGILVFDPPGTGKTLMARAVANETGAFFFLINGPEIMSKMAGENQRRSRATCRVSAPLLSSWPPPTDLTPSTPLFGDSILRIHTKNMKLGERYKMFSQNLWQSRGFGNNFKFPEGEGGFAPAGKSLGNAEDTADDDLYENVSYSIPIVQ</sequence>
<dbReference type="EMBL" id="JARJLG010000299">
    <property type="protein sequence ID" value="KAJ7718875.1"/>
    <property type="molecule type" value="Genomic_DNA"/>
</dbReference>
<dbReference type="GO" id="GO:0005524">
    <property type="term" value="F:ATP binding"/>
    <property type="evidence" value="ECO:0007669"/>
    <property type="project" value="UniProtKB-KW"/>
</dbReference>
<proteinExistence type="predicted"/>
<dbReference type="SMART" id="SM01072">
    <property type="entry name" value="CDC48_2"/>
    <property type="match status" value="1"/>
</dbReference>
<comment type="caution">
    <text evidence="6">The sequence shown here is derived from an EMBL/GenBank/DDBJ whole genome shotgun (WGS) entry which is preliminary data.</text>
</comment>
<dbReference type="InterPro" id="IPR036859">
    <property type="entry name" value="CAP-Gly_dom_sf"/>
</dbReference>
<dbReference type="FunFam" id="2.40.40.20:FF:000003">
    <property type="entry name" value="Transitional endoplasmic reticulum ATPase"/>
    <property type="match status" value="1"/>
</dbReference>
<dbReference type="Gene3D" id="2.30.30.190">
    <property type="entry name" value="CAP Gly-rich-like domain"/>
    <property type="match status" value="1"/>
</dbReference>
<keyword evidence="7" id="KW-1185">Reference proteome</keyword>
<dbReference type="Pfam" id="PF02933">
    <property type="entry name" value="CDC48_2"/>
    <property type="match status" value="1"/>
</dbReference>
<dbReference type="FunFam" id="3.10.330.10:FF:000001">
    <property type="entry name" value="Cell division control 48"/>
    <property type="match status" value="1"/>
</dbReference>
<dbReference type="Gene3D" id="3.10.330.10">
    <property type="match status" value="1"/>
</dbReference>
<dbReference type="Proteomes" id="UP001215280">
    <property type="component" value="Unassembled WGS sequence"/>
</dbReference>
<dbReference type="GO" id="GO:0016887">
    <property type="term" value="F:ATP hydrolysis activity"/>
    <property type="evidence" value="ECO:0007669"/>
    <property type="project" value="InterPro"/>
</dbReference>
<dbReference type="GO" id="GO:0005634">
    <property type="term" value="C:nucleus"/>
    <property type="evidence" value="ECO:0007669"/>
    <property type="project" value="TreeGrafter"/>
</dbReference>
<dbReference type="InterPro" id="IPR000938">
    <property type="entry name" value="CAP-Gly_domain"/>
</dbReference>
<dbReference type="SUPFAM" id="SSF52540">
    <property type="entry name" value="P-loop containing nucleoside triphosphate hydrolases"/>
    <property type="match status" value="1"/>
</dbReference>
<dbReference type="GO" id="GO:0035371">
    <property type="term" value="C:microtubule plus-end"/>
    <property type="evidence" value="ECO:0007669"/>
    <property type="project" value="TreeGrafter"/>
</dbReference>
<keyword evidence="3" id="KW-0547">Nucleotide-binding</keyword>
<protein>
    <recommendedName>
        <fullName evidence="5">CAP-Gly domain-containing protein</fullName>
    </recommendedName>
</protein>
<dbReference type="AlphaFoldDB" id="A0AAD7MIF5"/>
<dbReference type="GO" id="GO:0005938">
    <property type="term" value="C:cell cortex"/>
    <property type="evidence" value="ECO:0007669"/>
    <property type="project" value="TreeGrafter"/>
</dbReference>
<dbReference type="Pfam" id="PF02359">
    <property type="entry name" value="CDC48_N"/>
    <property type="match status" value="1"/>
</dbReference>
<dbReference type="Gene3D" id="2.40.40.20">
    <property type="match status" value="1"/>
</dbReference>
<keyword evidence="2" id="KW-0963">Cytoplasm</keyword>
<dbReference type="GO" id="GO:0031122">
    <property type="term" value="P:cytoplasmic microtubule organization"/>
    <property type="evidence" value="ECO:0007669"/>
    <property type="project" value="TreeGrafter"/>
</dbReference>
<name>A0AAD7MIF5_9AGAR</name>
<dbReference type="PANTHER" id="PTHR18916:SF85">
    <property type="entry name" value="TUBULIN-FOLDING COFACTOR B"/>
    <property type="match status" value="1"/>
</dbReference>
<dbReference type="InterPro" id="IPR003959">
    <property type="entry name" value="ATPase_AAA_core"/>
</dbReference>
<accession>A0AAD7MIF5</accession>
<dbReference type="SUPFAM" id="SSF74924">
    <property type="entry name" value="Cap-Gly domain"/>
    <property type="match status" value="1"/>
</dbReference>
<dbReference type="SMART" id="SM01052">
    <property type="entry name" value="CAP_GLY"/>
    <property type="match status" value="1"/>
</dbReference>
<dbReference type="InterPro" id="IPR029067">
    <property type="entry name" value="CDC48_domain_2-like_sf"/>
</dbReference>
<evidence type="ECO:0000256" key="4">
    <source>
        <dbReference type="ARBA" id="ARBA00022840"/>
    </source>
</evidence>
<gene>
    <name evidence="6" type="ORF">DFH07DRAFT_1010063</name>
</gene>
<dbReference type="Pfam" id="PF01302">
    <property type="entry name" value="CAP_GLY"/>
    <property type="match status" value="1"/>
</dbReference>
<evidence type="ECO:0000313" key="7">
    <source>
        <dbReference type="Proteomes" id="UP001215280"/>
    </source>
</evidence>
<dbReference type="InterPro" id="IPR009010">
    <property type="entry name" value="Asp_de-COase-like_dom_sf"/>
</dbReference>
<keyword evidence="4" id="KW-0067">ATP-binding</keyword>
<dbReference type="Pfam" id="PF00004">
    <property type="entry name" value="AAA"/>
    <property type="match status" value="1"/>
</dbReference>
<evidence type="ECO:0000259" key="5">
    <source>
        <dbReference type="PROSITE" id="PS50245"/>
    </source>
</evidence>
<evidence type="ECO:0000256" key="1">
    <source>
        <dbReference type="ARBA" id="ARBA00004496"/>
    </source>
</evidence>
<feature type="domain" description="CAP-Gly" evidence="5">
    <location>
        <begin position="82"/>
        <end position="126"/>
    </location>
</feature>
<comment type="subcellular location">
    <subcellularLocation>
        <location evidence="1">Cytoplasm</location>
    </subcellularLocation>
</comment>